<accession>A0A8D5FLB5</accession>
<dbReference type="Pfam" id="PF02624">
    <property type="entry name" value="YcaO"/>
    <property type="match status" value="1"/>
</dbReference>
<sequence length="500" mass="57771">MERLATGFFFENYFLEGMINNSQYLHFPDEIWLPSFSRKDEQLLTKKLLNYYDPNGDLEEQHLLEQNTTDSGKGICCLPFINLEKKETVNFPVALLYNLYVSNGMAAGNSRNECFCQALCEIIERHVKQRVIAKGLTLPNIPTHFLERSPATKKILEKLKHHGYMVIVKDSSLGGCFPVICVLLIHPESGSTFASFGASLRFEVAIERTLTELLQGRKLAHLSHFQPPVYDLSLTADSYNIESHFINSDGLLPWQMLRDNAEYTFSPWDFSGTTAEELRQLKTLILSSGFSIYYREYNQFGIDTCRIIVPGMSEIYPVDDLVWNNKNKTAVLRRLLLQLPQLNEGDLLFLLHQLDENTSDPHLLIPDLIGVLFEKDNPWNNLCVGELRAHILLALHNHQHAAESCLWCLEYAPLSQQRKLLFRAILTLLECRLAEEKYQDYEKCHISFFPKEIYRQAKKMTAGKNRFSWLPFASTWRELSEKHNSLLTLYERFRETATTT</sequence>
<protein>
    <recommendedName>
        <fullName evidence="1">YcaO domain-containing protein</fullName>
    </recommendedName>
</protein>
<gene>
    <name evidence="2" type="ORF">DGMP_17960</name>
</gene>
<dbReference type="PROSITE" id="PS51664">
    <property type="entry name" value="YCAO"/>
    <property type="match status" value="1"/>
</dbReference>
<dbReference type="Pfam" id="PF18381">
    <property type="entry name" value="YcaO_C"/>
    <property type="match status" value="1"/>
</dbReference>
<feature type="domain" description="YcaO" evidence="1">
    <location>
        <begin position="1"/>
        <end position="366"/>
    </location>
</feature>
<dbReference type="KEGG" id="dbk:DGMP_17960"/>
<keyword evidence="3" id="KW-1185">Reference proteome</keyword>
<evidence type="ECO:0000259" key="1">
    <source>
        <dbReference type="PROSITE" id="PS51664"/>
    </source>
</evidence>
<dbReference type="NCBIfam" id="TIGR00702">
    <property type="entry name" value="YcaO-type kinase domain"/>
    <property type="match status" value="1"/>
</dbReference>
<dbReference type="InterPro" id="IPR041080">
    <property type="entry name" value="YcaO_C"/>
</dbReference>
<dbReference type="Proteomes" id="UP000826725">
    <property type="component" value="Chromosome"/>
</dbReference>
<dbReference type="PANTHER" id="PTHR37809">
    <property type="entry name" value="RIBOSOMAL PROTEIN S12 METHYLTHIOTRANSFERASE ACCESSORY FACTOR YCAO"/>
    <property type="match status" value="1"/>
</dbReference>
<proteinExistence type="predicted"/>
<evidence type="ECO:0000313" key="2">
    <source>
        <dbReference type="EMBL" id="BCL61103.1"/>
    </source>
</evidence>
<organism evidence="2 3">
    <name type="scientific">Desulfomarina profundi</name>
    <dbReference type="NCBI Taxonomy" id="2772557"/>
    <lineage>
        <taxon>Bacteria</taxon>
        <taxon>Pseudomonadati</taxon>
        <taxon>Thermodesulfobacteriota</taxon>
        <taxon>Desulfobulbia</taxon>
        <taxon>Desulfobulbales</taxon>
        <taxon>Desulfobulbaceae</taxon>
        <taxon>Desulfomarina</taxon>
    </lineage>
</organism>
<dbReference type="InterPro" id="IPR003776">
    <property type="entry name" value="YcaO-like_dom"/>
</dbReference>
<dbReference type="EMBL" id="AP024086">
    <property type="protein sequence ID" value="BCL61103.1"/>
    <property type="molecule type" value="Genomic_DNA"/>
</dbReference>
<reference evidence="2" key="1">
    <citation type="submission" date="2020-09" db="EMBL/GenBank/DDBJ databases">
        <title>Desulfogranum mesoprofundum gen. nov., sp. nov., a novel mesophilic, sulfate-reducing chemolithoautotroph isolated from a deep-sea hydrothermal vent chimney in the Suiyo Seamount.</title>
        <authorList>
            <person name="Hashimoto Y."/>
            <person name="Nakagawa S."/>
        </authorList>
    </citation>
    <scope>NUCLEOTIDE SEQUENCE</scope>
    <source>
        <strain evidence="2">KT2</strain>
    </source>
</reference>
<evidence type="ECO:0000313" key="3">
    <source>
        <dbReference type="Proteomes" id="UP000826725"/>
    </source>
</evidence>
<name>A0A8D5FLB5_9BACT</name>
<dbReference type="PANTHER" id="PTHR37809:SF1">
    <property type="entry name" value="RIBOSOMAL PROTEIN S12 METHYLTHIOTRANSFERASE ACCESSORY FACTOR YCAO"/>
    <property type="match status" value="1"/>
</dbReference>
<dbReference type="AlphaFoldDB" id="A0A8D5FLB5"/>